<evidence type="ECO:0000313" key="4">
    <source>
        <dbReference type="Proteomes" id="UP000278475"/>
    </source>
</evidence>
<dbReference type="InterPro" id="IPR036249">
    <property type="entry name" value="Thioredoxin-like_sf"/>
</dbReference>
<dbReference type="InterPro" id="IPR013766">
    <property type="entry name" value="Thioredoxin_domain"/>
</dbReference>
<dbReference type="AlphaFoldDB" id="A0A497EP44"/>
<organism evidence="3 4">
    <name type="scientific">Thermoproteota archaeon</name>
    <dbReference type="NCBI Taxonomy" id="2056631"/>
    <lineage>
        <taxon>Archaea</taxon>
        <taxon>Thermoproteota</taxon>
    </lineage>
</organism>
<comment type="similarity">
    <text evidence="1">Belongs to the glutaredoxin family.</text>
</comment>
<dbReference type="SUPFAM" id="SSF52833">
    <property type="entry name" value="Thioredoxin-like"/>
    <property type="match status" value="1"/>
</dbReference>
<dbReference type="Proteomes" id="UP000278475">
    <property type="component" value="Unassembled WGS sequence"/>
</dbReference>
<dbReference type="CDD" id="cd02947">
    <property type="entry name" value="TRX_family"/>
    <property type="match status" value="1"/>
</dbReference>
<evidence type="ECO:0000259" key="2">
    <source>
        <dbReference type="PROSITE" id="PS51352"/>
    </source>
</evidence>
<gene>
    <name evidence="3" type="ORF">DRJ31_07250</name>
</gene>
<proteinExistence type="inferred from homology"/>
<dbReference type="InterPro" id="IPR012336">
    <property type="entry name" value="Thioredoxin-like_fold"/>
</dbReference>
<dbReference type="PROSITE" id="PS51352">
    <property type="entry name" value="THIOREDOXIN_2"/>
    <property type="match status" value="1"/>
</dbReference>
<feature type="domain" description="Thioredoxin" evidence="2">
    <location>
        <begin position="17"/>
        <end position="144"/>
    </location>
</feature>
<dbReference type="EMBL" id="QMQV01000075">
    <property type="protein sequence ID" value="RLE48440.1"/>
    <property type="molecule type" value="Genomic_DNA"/>
</dbReference>
<sequence>MRASRKLVLIGLLLIVVMVLSPLYSAFAPKRPGEPGSKAEASVPELAEALSSGKPVVIFFASVNCTPCELLYVYTWIPAVQKYGNQTQFVLLLYSNETHRAFSDYRVYAVPTLIFINKQGIIVERVEGYISFKKFEDIMNSKVLT</sequence>
<protein>
    <recommendedName>
        <fullName evidence="2">Thioredoxin domain-containing protein</fullName>
    </recommendedName>
</protein>
<comment type="caution">
    <text evidence="3">The sequence shown here is derived from an EMBL/GenBank/DDBJ whole genome shotgun (WGS) entry which is preliminary data.</text>
</comment>
<dbReference type="Gene3D" id="3.40.30.10">
    <property type="entry name" value="Glutaredoxin"/>
    <property type="match status" value="1"/>
</dbReference>
<reference evidence="3 4" key="1">
    <citation type="submission" date="2018-06" db="EMBL/GenBank/DDBJ databases">
        <title>Extensive metabolic versatility and redundancy in microbially diverse, dynamic hydrothermal sediments.</title>
        <authorList>
            <person name="Dombrowski N."/>
            <person name="Teske A."/>
            <person name="Baker B.J."/>
        </authorList>
    </citation>
    <scope>NUCLEOTIDE SEQUENCE [LARGE SCALE GENOMIC DNA]</scope>
    <source>
        <strain evidence="3">B66_G16</strain>
    </source>
</reference>
<evidence type="ECO:0000313" key="3">
    <source>
        <dbReference type="EMBL" id="RLE48440.1"/>
    </source>
</evidence>
<name>A0A497EP44_9CREN</name>
<accession>A0A497EP44</accession>
<dbReference type="Pfam" id="PF13098">
    <property type="entry name" value="Thioredoxin_2"/>
    <property type="match status" value="1"/>
</dbReference>
<evidence type="ECO:0000256" key="1">
    <source>
        <dbReference type="ARBA" id="ARBA00007787"/>
    </source>
</evidence>